<dbReference type="Pfam" id="PF04945">
    <property type="entry name" value="YHS"/>
    <property type="match status" value="1"/>
</dbReference>
<evidence type="ECO:0000313" key="3">
    <source>
        <dbReference type="EMBL" id="EMA55043.1"/>
    </source>
</evidence>
<evidence type="ECO:0000259" key="2">
    <source>
        <dbReference type="Pfam" id="PF04945"/>
    </source>
</evidence>
<accession>M0NBW3</accession>
<dbReference type="Proteomes" id="UP000011625">
    <property type="component" value="Unassembled WGS sequence"/>
</dbReference>
<dbReference type="InterPro" id="IPR009078">
    <property type="entry name" value="Ferritin-like_SF"/>
</dbReference>
<dbReference type="PATRIC" id="fig|1227456.3.peg.668"/>
<protein>
    <submittedName>
        <fullName evidence="3">Copper-translocating P-type ATPase</fullName>
    </submittedName>
</protein>
<name>M0NBW3_9EURY</name>
<proteinExistence type="predicted"/>
<dbReference type="InterPro" id="IPR012348">
    <property type="entry name" value="RNR-like"/>
</dbReference>
<feature type="region of interest" description="Disordered" evidence="1">
    <location>
        <begin position="1"/>
        <end position="20"/>
    </location>
</feature>
<dbReference type="EMBL" id="AOME01000015">
    <property type="protein sequence ID" value="EMA55043.1"/>
    <property type="molecule type" value="Genomic_DNA"/>
</dbReference>
<keyword evidence="4" id="KW-1185">Reference proteome</keyword>
<dbReference type="SUPFAM" id="SSF47240">
    <property type="entry name" value="Ferritin-like"/>
    <property type="match status" value="1"/>
</dbReference>
<comment type="caution">
    <text evidence="3">The sequence shown here is derived from an EMBL/GenBank/DDBJ whole genome shotgun (WGS) entry which is preliminary data.</text>
</comment>
<reference evidence="3 4" key="1">
    <citation type="journal article" date="2014" name="PLoS Genet.">
        <title>Phylogenetically driven sequencing of extremely halophilic archaea reveals strategies for static and dynamic osmo-response.</title>
        <authorList>
            <person name="Becker E.A."/>
            <person name="Seitzer P.M."/>
            <person name="Tritt A."/>
            <person name="Larsen D."/>
            <person name="Krusor M."/>
            <person name="Yao A.I."/>
            <person name="Wu D."/>
            <person name="Madern D."/>
            <person name="Eisen J.A."/>
            <person name="Darling A.E."/>
            <person name="Facciotti M.T."/>
        </authorList>
    </citation>
    <scope>NUCLEOTIDE SEQUENCE [LARGE SCALE GENOMIC DNA]</scope>
    <source>
        <strain evidence="3 4">DSM 8989</strain>
    </source>
</reference>
<evidence type="ECO:0000313" key="4">
    <source>
        <dbReference type="Proteomes" id="UP000011625"/>
    </source>
</evidence>
<organism evidence="3 4">
    <name type="scientific">Halococcus salifodinae DSM 8989</name>
    <dbReference type="NCBI Taxonomy" id="1227456"/>
    <lineage>
        <taxon>Archaea</taxon>
        <taxon>Methanobacteriati</taxon>
        <taxon>Methanobacteriota</taxon>
        <taxon>Stenosarchaea group</taxon>
        <taxon>Halobacteria</taxon>
        <taxon>Halobacteriales</taxon>
        <taxon>Halococcaceae</taxon>
        <taxon>Halococcus</taxon>
    </lineage>
</organism>
<sequence length="42" mass="4872">MVCGTDVHRDDAPERTNHDGETYYFDATECKEAFEDDPEQYA</sequence>
<dbReference type="Gene3D" id="1.10.620.20">
    <property type="entry name" value="Ribonucleotide Reductase, subunit A"/>
    <property type="match status" value="1"/>
</dbReference>
<dbReference type="AlphaFoldDB" id="M0NBW3"/>
<gene>
    <name evidence="3" type="ORF">C450_03212</name>
</gene>
<dbReference type="GO" id="GO:0016491">
    <property type="term" value="F:oxidoreductase activity"/>
    <property type="evidence" value="ECO:0007669"/>
    <property type="project" value="InterPro"/>
</dbReference>
<dbReference type="InterPro" id="IPR007029">
    <property type="entry name" value="YHS_dom"/>
</dbReference>
<evidence type="ECO:0000256" key="1">
    <source>
        <dbReference type="SAM" id="MobiDB-lite"/>
    </source>
</evidence>
<feature type="domain" description="YHS" evidence="2">
    <location>
        <begin position="2"/>
        <end position="42"/>
    </location>
</feature>